<dbReference type="InterPro" id="IPR051459">
    <property type="entry name" value="Cytochrome_c-type_DH"/>
</dbReference>
<evidence type="ECO:0000313" key="5">
    <source>
        <dbReference type="EMBL" id="VAW91394.1"/>
    </source>
</evidence>
<dbReference type="InterPro" id="IPR009056">
    <property type="entry name" value="Cyt_c-like_dom"/>
</dbReference>
<keyword evidence="3" id="KW-0408">Iron</keyword>
<evidence type="ECO:0000259" key="4">
    <source>
        <dbReference type="PROSITE" id="PS51007"/>
    </source>
</evidence>
<dbReference type="GO" id="GO:0009055">
    <property type="term" value="F:electron transfer activity"/>
    <property type="evidence" value="ECO:0007669"/>
    <property type="project" value="InterPro"/>
</dbReference>
<protein>
    <submittedName>
        <fullName evidence="5">Cytochrome c oxidase subunit CcoP</fullName>
        <ecNumber evidence="5">1.9.3.1</ecNumber>
    </submittedName>
</protein>
<dbReference type="SUPFAM" id="SSF46626">
    <property type="entry name" value="Cytochrome c"/>
    <property type="match status" value="2"/>
</dbReference>
<keyword evidence="2" id="KW-0479">Metal-binding</keyword>
<keyword evidence="5" id="KW-0560">Oxidoreductase</keyword>
<dbReference type="PANTHER" id="PTHR35008">
    <property type="entry name" value="BLL4482 PROTEIN-RELATED"/>
    <property type="match status" value="1"/>
</dbReference>
<dbReference type="GO" id="GO:0016491">
    <property type="term" value="F:oxidoreductase activity"/>
    <property type="evidence" value="ECO:0007669"/>
    <property type="project" value="UniProtKB-KW"/>
</dbReference>
<dbReference type="EC" id="1.9.3.1" evidence="5"/>
<dbReference type="PROSITE" id="PS51007">
    <property type="entry name" value="CYTC"/>
    <property type="match status" value="1"/>
</dbReference>
<dbReference type="AlphaFoldDB" id="A0A3B1AC69"/>
<dbReference type="EMBL" id="UOFR01000011">
    <property type="protein sequence ID" value="VAW91394.1"/>
    <property type="molecule type" value="Genomic_DNA"/>
</dbReference>
<dbReference type="Pfam" id="PF13442">
    <property type="entry name" value="Cytochrome_CBB3"/>
    <property type="match status" value="1"/>
</dbReference>
<evidence type="ECO:0000256" key="1">
    <source>
        <dbReference type="ARBA" id="ARBA00022617"/>
    </source>
</evidence>
<evidence type="ECO:0000256" key="2">
    <source>
        <dbReference type="ARBA" id="ARBA00022723"/>
    </source>
</evidence>
<organism evidence="5">
    <name type="scientific">hydrothermal vent metagenome</name>
    <dbReference type="NCBI Taxonomy" id="652676"/>
    <lineage>
        <taxon>unclassified sequences</taxon>
        <taxon>metagenomes</taxon>
        <taxon>ecological metagenomes</taxon>
    </lineage>
</organism>
<name>A0A3B1AC69_9ZZZZ</name>
<feature type="domain" description="Cytochrome c" evidence="4">
    <location>
        <begin position="52"/>
        <end position="237"/>
    </location>
</feature>
<accession>A0A3B1AC69</accession>
<reference evidence="5" key="1">
    <citation type="submission" date="2018-06" db="EMBL/GenBank/DDBJ databases">
        <authorList>
            <person name="Zhirakovskaya E."/>
        </authorList>
    </citation>
    <scope>NUCLEOTIDE SEQUENCE</scope>
</reference>
<keyword evidence="1" id="KW-0349">Heme</keyword>
<proteinExistence type="predicted"/>
<dbReference type="GO" id="GO:0020037">
    <property type="term" value="F:heme binding"/>
    <property type="evidence" value="ECO:0007669"/>
    <property type="project" value="InterPro"/>
</dbReference>
<gene>
    <name evidence="5" type="ORF">MNBD_GAMMA21-887</name>
</gene>
<dbReference type="PANTHER" id="PTHR35008:SF4">
    <property type="entry name" value="BLL4482 PROTEIN"/>
    <property type="match status" value="1"/>
</dbReference>
<dbReference type="PROSITE" id="PS51257">
    <property type="entry name" value="PROKAR_LIPOPROTEIN"/>
    <property type="match status" value="1"/>
</dbReference>
<dbReference type="GO" id="GO:0046872">
    <property type="term" value="F:metal ion binding"/>
    <property type="evidence" value="ECO:0007669"/>
    <property type="project" value="UniProtKB-KW"/>
</dbReference>
<evidence type="ECO:0000256" key="3">
    <source>
        <dbReference type="ARBA" id="ARBA00023004"/>
    </source>
</evidence>
<sequence length="239" mass="25511">MDRTLFSFILLITASLFVSSCSKQDDESEASNNTSQTVMTKTSSAPIKIDPALAAEGEALYNQNCVFCHQDDAIGKPGFAPSLTNQEFLSASSDQFLMGTIRDGRAGTGMPPFSHLGRKQVEAIVAFLRAHAKVPNRSVEIDAQPASHGDERLGQFWFDSICSTCHGPNGDGYAAGGTGTAIGKASFLDKVTDGFIRTTIKEGRTNTRMIGYSGPAAMADLSDGDVDDIIAYLRTVPSR</sequence>
<dbReference type="Gene3D" id="1.10.760.10">
    <property type="entry name" value="Cytochrome c-like domain"/>
    <property type="match status" value="2"/>
</dbReference>
<dbReference type="Pfam" id="PF00034">
    <property type="entry name" value="Cytochrom_C"/>
    <property type="match status" value="1"/>
</dbReference>
<dbReference type="InterPro" id="IPR036909">
    <property type="entry name" value="Cyt_c-like_dom_sf"/>
</dbReference>